<dbReference type="Pfam" id="PF06619">
    <property type="entry name" value="DUF1149"/>
    <property type="match status" value="1"/>
</dbReference>
<dbReference type="OrthoDB" id="2304456at2"/>
<name>A0A0R1S5T2_9LACO</name>
<proteinExistence type="predicted"/>
<keyword evidence="2" id="KW-1185">Reference proteome</keyword>
<dbReference type="PATRIC" id="fig|1122152.4.peg.118"/>
<organism evidence="1 2">
    <name type="scientific">Lactobacillus psittaci DSM 15354</name>
    <dbReference type="NCBI Taxonomy" id="1122152"/>
    <lineage>
        <taxon>Bacteria</taxon>
        <taxon>Bacillati</taxon>
        <taxon>Bacillota</taxon>
        <taxon>Bacilli</taxon>
        <taxon>Lactobacillales</taxon>
        <taxon>Lactobacillaceae</taxon>
        <taxon>Lactobacillus</taxon>
    </lineage>
</organism>
<evidence type="ECO:0000313" key="2">
    <source>
        <dbReference type="Proteomes" id="UP000051931"/>
    </source>
</evidence>
<sequence length="134" mass="15462">MNKMVDFTKETDILVRNFHYDMNEKPETKSEVNIALRQVEKRDEQNQPVETKGGSYFEIAVPFEVSPEPGEFTVSGLITQVVFLKDYFGDGQDLDKADYKLLSRPLVEYIETLTYQITQVALDQPVNLNFEANF</sequence>
<evidence type="ECO:0000313" key="1">
    <source>
        <dbReference type="EMBL" id="KRL63870.1"/>
    </source>
</evidence>
<protein>
    <submittedName>
        <fullName evidence="1">Uncharacterized protein</fullName>
    </submittedName>
</protein>
<dbReference type="eggNOG" id="COG4835">
    <property type="taxonomic scope" value="Bacteria"/>
</dbReference>
<comment type="caution">
    <text evidence="1">The sequence shown here is derived from an EMBL/GenBank/DDBJ whole genome shotgun (WGS) entry which is preliminary data.</text>
</comment>
<dbReference type="EMBL" id="AZFB01000001">
    <property type="protein sequence ID" value="KRL63870.1"/>
    <property type="molecule type" value="Genomic_DNA"/>
</dbReference>
<dbReference type="Gene3D" id="3.10.420.10">
    <property type="entry name" value="SecB-like"/>
    <property type="match status" value="1"/>
</dbReference>
<dbReference type="PIRSF" id="PIRSF031568">
    <property type="entry name" value="UCP031568"/>
    <property type="match status" value="1"/>
</dbReference>
<dbReference type="SUPFAM" id="SSF54611">
    <property type="entry name" value="SecB-like"/>
    <property type="match status" value="1"/>
</dbReference>
<dbReference type="STRING" id="1122152.GCA_000425905_00567"/>
<dbReference type="InterPro" id="IPR009530">
    <property type="entry name" value="DUF1149"/>
</dbReference>
<dbReference type="Proteomes" id="UP000051931">
    <property type="component" value="Unassembled WGS sequence"/>
</dbReference>
<dbReference type="InterPro" id="IPR035958">
    <property type="entry name" value="SecB-like_sf"/>
</dbReference>
<accession>A0A0R1S5T2</accession>
<dbReference type="RefSeq" id="WP_027824757.1">
    <property type="nucleotide sequence ID" value="NZ_AUEI01000004.1"/>
</dbReference>
<reference evidence="1 2" key="1">
    <citation type="journal article" date="2015" name="Genome Announc.">
        <title>Expanding the biotechnology potential of lactobacilli through comparative genomics of 213 strains and associated genera.</title>
        <authorList>
            <person name="Sun Z."/>
            <person name="Harris H.M."/>
            <person name="McCann A."/>
            <person name="Guo C."/>
            <person name="Argimon S."/>
            <person name="Zhang W."/>
            <person name="Yang X."/>
            <person name="Jeffery I.B."/>
            <person name="Cooney J.C."/>
            <person name="Kagawa T.F."/>
            <person name="Liu W."/>
            <person name="Song Y."/>
            <person name="Salvetti E."/>
            <person name="Wrobel A."/>
            <person name="Rasinkangas P."/>
            <person name="Parkhill J."/>
            <person name="Rea M.C."/>
            <person name="O'Sullivan O."/>
            <person name="Ritari J."/>
            <person name="Douillard F.P."/>
            <person name="Paul Ross R."/>
            <person name="Yang R."/>
            <person name="Briner A.E."/>
            <person name="Felis G.E."/>
            <person name="de Vos W.M."/>
            <person name="Barrangou R."/>
            <person name="Klaenhammer T.R."/>
            <person name="Caufield P.W."/>
            <person name="Cui Y."/>
            <person name="Zhang H."/>
            <person name="O'Toole P.W."/>
        </authorList>
    </citation>
    <scope>NUCLEOTIDE SEQUENCE [LARGE SCALE GENOMIC DNA]</scope>
    <source>
        <strain evidence="1 2">DSM 15354</strain>
    </source>
</reference>
<dbReference type="AlphaFoldDB" id="A0A0R1S5T2"/>
<gene>
    <name evidence="1" type="ORF">FC23_GL000117</name>
</gene>